<dbReference type="PANTHER" id="PTHR22906:SF21">
    <property type="entry name" value="SEMA DOMAIN-CONTAINING PROTEIN"/>
    <property type="match status" value="1"/>
</dbReference>
<dbReference type="InterPro" id="IPR000884">
    <property type="entry name" value="TSP1_rpt"/>
</dbReference>
<dbReference type="Pfam" id="PF02210">
    <property type="entry name" value="Laminin_G_2"/>
    <property type="match status" value="1"/>
</dbReference>
<reference evidence="6" key="1">
    <citation type="journal article" date="2016" name="Insect Biochem. Mol. Biol.">
        <title>Multifaceted biological insights from a draft genome sequence of the tobacco hornworm moth, Manduca sexta.</title>
        <authorList>
            <person name="Kanost M.R."/>
            <person name="Arrese E.L."/>
            <person name="Cao X."/>
            <person name="Chen Y.R."/>
            <person name="Chellapilla S."/>
            <person name="Goldsmith M.R."/>
            <person name="Grosse-Wilde E."/>
            <person name="Heckel D.G."/>
            <person name="Herndon N."/>
            <person name="Jiang H."/>
            <person name="Papanicolaou A."/>
            <person name="Qu J."/>
            <person name="Soulages J.L."/>
            <person name="Vogel H."/>
            <person name="Walters J."/>
            <person name="Waterhouse R.M."/>
            <person name="Ahn S.J."/>
            <person name="Almeida F.C."/>
            <person name="An C."/>
            <person name="Aqrawi P."/>
            <person name="Bretschneider A."/>
            <person name="Bryant W.B."/>
            <person name="Bucks S."/>
            <person name="Chao H."/>
            <person name="Chevignon G."/>
            <person name="Christen J.M."/>
            <person name="Clarke D.F."/>
            <person name="Dittmer N.T."/>
            <person name="Ferguson L.C.F."/>
            <person name="Garavelou S."/>
            <person name="Gordon K.H.J."/>
            <person name="Gunaratna R.T."/>
            <person name="Han Y."/>
            <person name="Hauser F."/>
            <person name="He Y."/>
            <person name="Heidel-Fischer H."/>
            <person name="Hirsh A."/>
            <person name="Hu Y."/>
            <person name="Jiang H."/>
            <person name="Kalra D."/>
            <person name="Klinner C."/>
            <person name="Konig C."/>
            <person name="Kovar C."/>
            <person name="Kroll A.R."/>
            <person name="Kuwar S.S."/>
            <person name="Lee S.L."/>
            <person name="Lehman R."/>
            <person name="Li K."/>
            <person name="Li Z."/>
            <person name="Liang H."/>
            <person name="Lovelace S."/>
            <person name="Lu Z."/>
            <person name="Mansfield J.H."/>
            <person name="McCulloch K.J."/>
            <person name="Mathew T."/>
            <person name="Morton B."/>
            <person name="Muzny D.M."/>
            <person name="Neunemann D."/>
            <person name="Ongeri F."/>
            <person name="Pauchet Y."/>
            <person name="Pu L.L."/>
            <person name="Pyrousis I."/>
            <person name="Rao X.J."/>
            <person name="Redding A."/>
            <person name="Roesel C."/>
            <person name="Sanchez-Gracia A."/>
            <person name="Schaack S."/>
            <person name="Shukla A."/>
            <person name="Tetreau G."/>
            <person name="Wang Y."/>
            <person name="Xiong G.H."/>
            <person name="Traut W."/>
            <person name="Walsh T.K."/>
            <person name="Worley K.C."/>
            <person name="Wu D."/>
            <person name="Wu W."/>
            <person name="Wu Y.Q."/>
            <person name="Zhang X."/>
            <person name="Zou Z."/>
            <person name="Zucker H."/>
            <person name="Briscoe A.D."/>
            <person name="Burmester T."/>
            <person name="Clem R.J."/>
            <person name="Feyereisen R."/>
            <person name="Grimmelikhuijzen C.J.P."/>
            <person name="Hamodrakas S.J."/>
            <person name="Hansson B.S."/>
            <person name="Huguet E."/>
            <person name="Jermiin L.S."/>
            <person name="Lan Q."/>
            <person name="Lehman H.K."/>
            <person name="Lorenzen M."/>
            <person name="Merzendorfer H."/>
            <person name="Michalopoulos I."/>
            <person name="Morton D.B."/>
            <person name="Muthukrishnan S."/>
            <person name="Oakeshott J.G."/>
            <person name="Palmer W."/>
            <person name="Park Y."/>
            <person name="Passarelli A.L."/>
            <person name="Rozas J."/>
            <person name="Schwartz L.M."/>
            <person name="Smith W."/>
            <person name="Southgate A."/>
            <person name="Vilcinskas A."/>
            <person name="Vogt R."/>
            <person name="Wang P."/>
            <person name="Werren J."/>
            <person name="Yu X.Q."/>
            <person name="Zhou J.J."/>
            <person name="Brown S.J."/>
            <person name="Scherer S.E."/>
            <person name="Richards S."/>
            <person name="Blissard G.W."/>
        </authorList>
    </citation>
    <scope>NUCLEOTIDE SEQUENCE</scope>
</reference>
<gene>
    <name evidence="6" type="ORF">O3G_MSEX003476</name>
</gene>
<keyword evidence="3" id="KW-0472">Membrane</keyword>
<feature type="chain" id="PRO_5036859706" description="Ig-like domain-containing protein" evidence="4">
    <location>
        <begin position="21"/>
        <end position="1089"/>
    </location>
</feature>
<name>A0A921YSZ3_MANSE</name>
<keyword evidence="3" id="KW-1133">Transmembrane helix</keyword>
<reference evidence="6" key="2">
    <citation type="submission" date="2020-12" db="EMBL/GenBank/DDBJ databases">
        <authorList>
            <person name="Kanost M."/>
        </authorList>
    </citation>
    <scope>NUCLEOTIDE SEQUENCE</scope>
</reference>
<evidence type="ECO:0000256" key="3">
    <source>
        <dbReference type="SAM" id="Phobius"/>
    </source>
</evidence>
<dbReference type="Pfam" id="PF00090">
    <property type="entry name" value="TSP_1"/>
    <property type="match status" value="4"/>
</dbReference>
<dbReference type="SUPFAM" id="SSF49899">
    <property type="entry name" value="Concanavalin A-like lectins/glucanases"/>
    <property type="match status" value="2"/>
</dbReference>
<dbReference type="PRINTS" id="PR01705">
    <property type="entry name" value="TSP1REPEAT"/>
</dbReference>
<protein>
    <recommendedName>
        <fullName evidence="5">Ig-like domain-containing protein</fullName>
    </recommendedName>
</protein>
<dbReference type="InterPro" id="IPR036383">
    <property type="entry name" value="TSP1_rpt_sf"/>
</dbReference>
<dbReference type="PROSITE" id="PS50835">
    <property type="entry name" value="IG_LIKE"/>
    <property type="match status" value="1"/>
</dbReference>
<keyword evidence="2" id="KW-1015">Disulfide bond</keyword>
<dbReference type="Proteomes" id="UP000791440">
    <property type="component" value="Unassembled WGS sequence"/>
</dbReference>
<sequence length="1089" mass="122557">MKKKTLIILVSLLFIVVSRSRRLVDRQQDELLWRMKCALGVIVDPKCPIDGGWTPWGPWSACQGSCDQMGHRRRTRDCTNPPPSPSGIGCSGADEETESCHIINCTVDDFRQAVEGDVARTEAMRQLETVPALMDRCLLTDCQYEAIVSALSTDNTWELNPENVWNALLCVKHNVGCPVIGEWGAWGKWSACGARCGHGFKWRLRRCDTPAPSERQYMCSGSPLQMERCHGDQCAVERHNFGGNWGQWGKWSACSETCGDGVQRRRRTCLEIQTPRVSVTWGTHCRGQHDQLRKCENKQCSLDGGWSGWGNWGPCSQTCGAGKRSRSRSCTRPIPSGNGKPCAGPKTEVGSCYLAPCEVYKHNVALFNGDSFIKYRFRHGKSVTFIHFFIRFLPLSPQGMLIRRGEIDSTSYIRLSIQKWHICLDAAGMNDNCEIPGICSSNPIEPAIWHTAMVTLSTQYISLRLDDDPISMEYKIPCDPHLPYTNMDIKVGEKLYGEIQEVIFNFSPLDIEVDKGHDYYTVHNAANTPMAVANNVAYEIANLEEASVLVDREYFMRIPFSTDPNEWKLELTLMPIRDSGTILFFNSDDKWLHVSLQNSRLRVKLAIGDYRSESISASECLKDQWLDITLTKKADANSIETVINGGERIHVVVGADMDRKRRKSSENCTIPYQLFDTKPYCQGNQSTLTFCVHAYFVGGVPEQIKSNVSETFTSFYGYIASISLNSVLYDLHEVSLERYQDKVMQLSSRTASVSDFYIETTWGKSGQLNLSCLPSGGARSPDDIIWLILDTEMKNENGTDQYGNTKEIENQISSNDYVRVLRLVSTLDTNKKGFYTCRVMGNVINNVITYGTLGKARPKFSGPNGITALAVLTTLILIVCTFIWLIQQGIDDLRKGHGFFRDDQLTPEEATIAITNFIDDNRELLGSVSALELRNIIMRRLELNAMKENFAAQEPQGLMQQARLANDNVPAGVLPSLPENPCQQVRAPPNRFRFEPNYVSTPQHGSITSPRKKLTSSSSLELVSPRVLCSRIIDAKRRLSPRENIASYRKQVVCPSNTRKTRANQWKETATKIRAADKIIHMFQQLQKD</sequence>
<keyword evidence="3" id="KW-0812">Transmembrane</keyword>
<dbReference type="PANTHER" id="PTHR22906">
    <property type="entry name" value="PROPERDIN"/>
    <property type="match status" value="1"/>
</dbReference>
<feature type="signal peptide" evidence="4">
    <location>
        <begin position="1"/>
        <end position="20"/>
    </location>
</feature>
<dbReference type="SMART" id="SM00209">
    <property type="entry name" value="TSP1"/>
    <property type="match status" value="4"/>
</dbReference>
<keyword evidence="4" id="KW-0732">Signal</keyword>
<evidence type="ECO:0000256" key="4">
    <source>
        <dbReference type="SAM" id="SignalP"/>
    </source>
</evidence>
<dbReference type="EMBL" id="JH668312">
    <property type="protein sequence ID" value="KAG6444625.1"/>
    <property type="molecule type" value="Genomic_DNA"/>
</dbReference>
<dbReference type="InterPro" id="IPR052065">
    <property type="entry name" value="Compl_asym_regulator"/>
</dbReference>
<dbReference type="InterPro" id="IPR007110">
    <property type="entry name" value="Ig-like_dom"/>
</dbReference>
<evidence type="ECO:0000256" key="2">
    <source>
        <dbReference type="ARBA" id="ARBA00023157"/>
    </source>
</evidence>
<evidence type="ECO:0000256" key="1">
    <source>
        <dbReference type="ARBA" id="ARBA00022737"/>
    </source>
</evidence>
<proteinExistence type="predicted"/>
<dbReference type="AlphaFoldDB" id="A0A921YSZ3"/>
<dbReference type="Gene3D" id="2.60.120.200">
    <property type="match status" value="2"/>
</dbReference>
<dbReference type="InterPro" id="IPR001791">
    <property type="entry name" value="Laminin_G"/>
</dbReference>
<dbReference type="SMART" id="SM00282">
    <property type="entry name" value="LamG"/>
    <property type="match status" value="1"/>
</dbReference>
<comment type="caution">
    <text evidence="6">The sequence shown here is derived from an EMBL/GenBank/DDBJ whole genome shotgun (WGS) entry which is preliminary data.</text>
</comment>
<accession>A0A921YSZ3</accession>
<dbReference type="PROSITE" id="PS50092">
    <property type="entry name" value="TSP1"/>
    <property type="match status" value="4"/>
</dbReference>
<evidence type="ECO:0000259" key="5">
    <source>
        <dbReference type="PROSITE" id="PS50835"/>
    </source>
</evidence>
<dbReference type="Gene3D" id="2.20.100.10">
    <property type="entry name" value="Thrombospondin type-1 (TSP1) repeat"/>
    <property type="match status" value="4"/>
</dbReference>
<feature type="domain" description="Ig-like" evidence="5">
    <location>
        <begin position="763"/>
        <end position="849"/>
    </location>
</feature>
<dbReference type="SUPFAM" id="SSF82895">
    <property type="entry name" value="TSP-1 type 1 repeat"/>
    <property type="match status" value="4"/>
</dbReference>
<feature type="transmembrane region" description="Helical" evidence="3">
    <location>
        <begin position="865"/>
        <end position="886"/>
    </location>
</feature>
<evidence type="ECO:0000313" key="7">
    <source>
        <dbReference type="Proteomes" id="UP000791440"/>
    </source>
</evidence>
<organism evidence="6 7">
    <name type="scientific">Manduca sexta</name>
    <name type="common">Tobacco hawkmoth</name>
    <name type="synonym">Tobacco hornworm</name>
    <dbReference type="NCBI Taxonomy" id="7130"/>
    <lineage>
        <taxon>Eukaryota</taxon>
        <taxon>Metazoa</taxon>
        <taxon>Ecdysozoa</taxon>
        <taxon>Arthropoda</taxon>
        <taxon>Hexapoda</taxon>
        <taxon>Insecta</taxon>
        <taxon>Pterygota</taxon>
        <taxon>Neoptera</taxon>
        <taxon>Endopterygota</taxon>
        <taxon>Lepidoptera</taxon>
        <taxon>Glossata</taxon>
        <taxon>Ditrysia</taxon>
        <taxon>Bombycoidea</taxon>
        <taxon>Sphingidae</taxon>
        <taxon>Sphinginae</taxon>
        <taxon>Sphingini</taxon>
        <taxon>Manduca</taxon>
    </lineage>
</organism>
<dbReference type="FunFam" id="2.20.100.10:FF:000001">
    <property type="entry name" value="semaphorin-5A isoform X1"/>
    <property type="match status" value="3"/>
</dbReference>
<dbReference type="InterPro" id="IPR013320">
    <property type="entry name" value="ConA-like_dom_sf"/>
</dbReference>
<dbReference type="OrthoDB" id="446173at2759"/>
<keyword evidence="7" id="KW-1185">Reference proteome</keyword>
<keyword evidence="1" id="KW-0677">Repeat</keyword>
<evidence type="ECO:0000313" key="6">
    <source>
        <dbReference type="EMBL" id="KAG6444625.1"/>
    </source>
</evidence>